<keyword evidence="4" id="KW-1185">Reference proteome</keyword>
<sequence length="123" mass="13011">MPTEIKIAIASQNRRTVSPHAGKCAHFWLLDSADGSCRSLLLSPAQLLCQGGDLADHPLRGVDVLLAASAGQALAQRLQQLGITLSLTTESEPQAAARQWLAGRRATPCQPGKGRCQSITGRT</sequence>
<dbReference type="OrthoDB" id="9797941at2"/>
<evidence type="ECO:0000313" key="4">
    <source>
        <dbReference type="Proteomes" id="UP000248395"/>
    </source>
</evidence>
<proteinExistence type="predicted"/>
<dbReference type="Proteomes" id="UP000248395">
    <property type="component" value="Unassembled WGS sequence"/>
</dbReference>
<evidence type="ECO:0000256" key="1">
    <source>
        <dbReference type="ARBA" id="ARBA00023231"/>
    </source>
</evidence>
<evidence type="ECO:0000259" key="2">
    <source>
        <dbReference type="Pfam" id="PF02579"/>
    </source>
</evidence>
<feature type="domain" description="Dinitrogenase iron-molybdenum cofactor biosynthesis" evidence="2">
    <location>
        <begin position="15"/>
        <end position="100"/>
    </location>
</feature>
<protein>
    <submittedName>
        <fullName evidence="3">Putative Fe-Mo cluster-binding NifX family protein</fullName>
    </submittedName>
</protein>
<dbReference type="Pfam" id="PF02579">
    <property type="entry name" value="Nitro_FeMo-Co"/>
    <property type="match status" value="1"/>
</dbReference>
<gene>
    <name evidence="3" type="ORF">DFR38_11250</name>
</gene>
<reference evidence="3 4" key="1">
    <citation type="submission" date="2018-05" db="EMBL/GenBank/DDBJ databases">
        <title>Genomic Encyclopedia of Type Strains, Phase IV (KMG-IV): sequencing the most valuable type-strain genomes for metagenomic binning, comparative biology and taxonomic classification.</title>
        <authorList>
            <person name="Goeker M."/>
        </authorList>
    </citation>
    <scope>NUCLEOTIDE SEQUENCE [LARGE SCALE GENOMIC DNA]</scope>
    <source>
        <strain evidence="3 4">DSM 25134</strain>
    </source>
</reference>
<dbReference type="CDD" id="cd00562">
    <property type="entry name" value="NifX_NifB"/>
    <property type="match status" value="1"/>
</dbReference>
<dbReference type="InterPro" id="IPR036105">
    <property type="entry name" value="DiNase_FeMo-co_biosyn_sf"/>
</dbReference>
<name>A0A318JVF7_9NEIS</name>
<dbReference type="Gene3D" id="3.30.420.130">
    <property type="entry name" value="Dinitrogenase iron-molybdenum cofactor biosynthesis domain"/>
    <property type="match status" value="1"/>
</dbReference>
<dbReference type="EMBL" id="QJKC01000012">
    <property type="protein sequence ID" value="PXX44631.1"/>
    <property type="molecule type" value="Genomic_DNA"/>
</dbReference>
<dbReference type="RefSeq" id="WP_158527741.1">
    <property type="nucleotide sequence ID" value="NZ_QJKC01000012.1"/>
</dbReference>
<dbReference type="AlphaFoldDB" id="A0A318JVF7"/>
<dbReference type="InterPro" id="IPR003731">
    <property type="entry name" value="Di-Nase_FeMo-co_biosynth"/>
</dbReference>
<organism evidence="3 4">
    <name type="scientific">Aquitalea magnusonii</name>
    <dbReference type="NCBI Taxonomy" id="332411"/>
    <lineage>
        <taxon>Bacteria</taxon>
        <taxon>Pseudomonadati</taxon>
        <taxon>Pseudomonadota</taxon>
        <taxon>Betaproteobacteria</taxon>
        <taxon>Neisseriales</taxon>
        <taxon>Chromobacteriaceae</taxon>
        <taxon>Aquitalea</taxon>
    </lineage>
</organism>
<comment type="caution">
    <text evidence="3">The sequence shown here is derived from an EMBL/GenBank/DDBJ whole genome shotgun (WGS) entry which is preliminary data.</text>
</comment>
<dbReference type="SUPFAM" id="SSF53146">
    <property type="entry name" value="Nitrogenase accessory factor-like"/>
    <property type="match status" value="1"/>
</dbReference>
<evidence type="ECO:0000313" key="3">
    <source>
        <dbReference type="EMBL" id="PXX44631.1"/>
    </source>
</evidence>
<accession>A0A318JVF7</accession>
<keyword evidence="1" id="KW-0535">Nitrogen fixation</keyword>